<keyword evidence="2" id="KW-1185">Reference proteome</keyword>
<gene>
    <name evidence="1" type="ORF">KARMA_2621</name>
</gene>
<sequence>MSVPGPAQLEQILLSSSDLSSASLATRITVGRLRTEVSSDPSSLSAKIAELSEFATANDFAAADLANI</sequence>
<accession>A0A1M4N0S3</accession>
<evidence type="ECO:0000313" key="2">
    <source>
        <dbReference type="Proteomes" id="UP000184085"/>
    </source>
</evidence>
<dbReference type="RefSeq" id="WP_072707024.1">
    <property type="nucleotide sequence ID" value="NZ_FMJB01000055.1"/>
</dbReference>
<evidence type="ECO:0000313" key="1">
    <source>
        <dbReference type="EMBL" id="SCM68403.1"/>
    </source>
</evidence>
<dbReference type="EMBL" id="FMJB01000055">
    <property type="protein sequence ID" value="SCM68403.1"/>
    <property type="molecule type" value="Genomic_DNA"/>
</dbReference>
<organism evidence="1 2">
    <name type="scientific">Donghicola eburneus</name>
    <dbReference type="NCBI Taxonomy" id="393278"/>
    <lineage>
        <taxon>Bacteria</taxon>
        <taxon>Pseudomonadati</taxon>
        <taxon>Pseudomonadota</taxon>
        <taxon>Alphaproteobacteria</taxon>
        <taxon>Rhodobacterales</taxon>
        <taxon>Roseobacteraceae</taxon>
        <taxon>Donghicola</taxon>
    </lineage>
</organism>
<protein>
    <submittedName>
        <fullName evidence="1">Uncharacterized protein</fullName>
    </submittedName>
</protein>
<name>A0A1M4N0S3_9RHOB</name>
<dbReference type="AlphaFoldDB" id="A0A1M4N0S3"/>
<reference evidence="2" key="1">
    <citation type="submission" date="2016-09" db="EMBL/GenBank/DDBJ databases">
        <authorList>
            <person name="Wibberg D."/>
        </authorList>
    </citation>
    <scope>NUCLEOTIDE SEQUENCE [LARGE SCALE GENOMIC DNA]</scope>
</reference>
<dbReference type="Proteomes" id="UP000184085">
    <property type="component" value="Unassembled WGS sequence"/>
</dbReference>
<proteinExistence type="predicted"/>